<keyword evidence="6" id="KW-1185">Reference proteome</keyword>
<protein>
    <submittedName>
        <fullName evidence="5">60S ribosomal protein L20</fullName>
    </submittedName>
</protein>
<proteinExistence type="inferred from homology"/>
<dbReference type="GO" id="GO:0006412">
    <property type="term" value="P:translation"/>
    <property type="evidence" value="ECO:0007669"/>
    <property type="project" value="InterPro"/>
</dbReference>
<dbReference type="InterPro" id="IPR021138">
    <property type="entry name" value="Ribosomal_eL20_eukaryotes"/>
</dbReference>
<organism evidence="5 6">
    <name type="scientific">Mortierella hygrophila</name>
    <dbReference type="NCBI Taxonomy" id="979708"/>
    <lineage>
        <taxon>Eukaryota</taxon>
        <taxon>Fungi</taxon>
        <taxon>Fungi incertae sedis</taxon>
        <taxon>Mucoromycota</taxon>
        <taxon>Mortierellomycotina</taxon>
        <taxon>Mortierellomycetes</taxon>
        <taxon>Mortierellales</taxon>
        <taxon>Mortierellaceae</taxon>
        <taxon>Mortierella</taxon>
    </lineage>
</organism>
<dbReference type="Proteomes" id="UP000723463">
    <property type="component" value="Unassembled WGS sequence"/>
</dbReference>
<accession>A0A9P6K5P0</accession>
<evidence type="ECO:0000256" key="2">
    <source>
        <dbReference type="ARBA" id="ARBA00022980"/>
    </source>
</evidence>
<evidence type="ECO:0000256" key="1">
    <source>
        <dbReference type="ARBA" id="ARBA00009362"/>
    </source>
</evidence>
<feature type="domain" description="Large ribosomal subunit protein eL20" evidence="4">
    <location>
        <begin position="61"/>
        <end position="184"/>
    </location>
</feature>
<reference evidence="5" key="1">
    <citation type="journal article" date="2020" name="Fungal Divers.">
        <title>Resolving the Mortierellaceae phylogeny through synthesis of multi-gene phylogenetics and phylogenomics.</title>
        <authorList>
            <person name="Vandepol N."/>
            <person name="Liber J."/>
            <person name="Desiro A."/>
            <person name="Na H."/>
            <person name="Kennedy M."/>
            <person name="Barry K."/>
            <person name="Grigoriev I.V."/>
            <person name="Miller A.N."/>
            <person name="O'Donnell K."/>
            <person name="Stajich J.E."/>
            <person name="Bonito G."/>
        </authorList>
    </citation>
    <scope>NUCLEOTIDE SEQUENCE</scope>
    <source>
        <strain evidence="5">NRRL 2591</strain>
    </source>
</reference>
<dbReference type="HAMAP" id="MF_00273">
    <property type="entry name" value="Ribosomal_eL20"/>
    <property type="match status" value="1"/>
</dbReference>
<comment type="caution">
    <text evidence="5">The sequence shown here is derived from an EMBL/GenBank/DDBJ whole genome shotgun (WGS) entry which is preliminary data.</text>
</comment>
<dbReference type="InterPro" id="IPR028877">
    <property type="entry name" value="Ribosomal_eL20"/>
</dbReference>
<evidence type="ECO:0000313" key="5">
    <source>
        <dbReference type="EMBL" id="KAF9547566.1"/>
    </source>
</evidence>
<gene>
    <name evidence="5" type="primary">RPL20_1</name>
    <name evidence="5" type="ORF">EC957_008222</name>
</gene>
<evidence type="ECO:0000259" key="4">
    <source>
        <dbReference type="Pfam" id="PF01775"/>
    </source>
</evidence>
<dbReference type="GO" id="GO:0005840">
    <property type="term" value="C:ribosome"/>
    <property type="evidence" value="ECO:0007669"/>
    <property type="project" value="UniProtKB-KW"/>
</dbReference>
<evidence type="ECO:0000313" key="6">
    <source>
        <dbReference type="Proteomes" id="UP000723463"/>
    </source>
</evidence>
<dbReference type="EMBL" id="JAAAXW010000040">
    <property type="protein sequence ID" value="KAF9547566.1"/>
    <property type="molecule type" value="Genomic_DNA"/>
</dbReference>
<dbReference type="Gene3D" id="3.10.20.10">
    <property type="match status" value="2"/>
</dbReference>
<dbReference type="GO" id="GO:0003735">
    <property type="term" value="F:structural constituent of ribosome"/>
    <property type="evidence" value="ECO:0007669"/>
    <property type="project" value="InterPro"/>
</dbReference>
<keyword evidence="2 5" id="KW-0689">Ribosomal protein</keyword>
<evidence type="ECO:0000256" key="3">
    <source>
        <dbReference type="ARBA" id="ARBA00023274"/>
    </source>
</evidence>
<dbReference type="AlphaFoldDB" id="A0A9P6K5P0"/>
<dbReference type="Pfam" id="PF01775">
    <property type="entry name" value="Ribosomal_L18A"/>
    <property type="match status" value="1"/>
</dbReference>
<comment type="similarity">
    <text evidence="1">Belongs to the eukaryotic ribosomal protein eL20 family.</text>
</comment>
<dbReference type="InterPro" id="IPR023573">
    <property type="entry name" value="Ribosomal_eL20_dom"/>
</dbReference>
<dbReference type="GO" id="GO:1990904">
    <property type="term" value="C:ribonucleoprotein complex"/>
    <property type="evidence" value="ECO:0007669"/>
    <property type="project" value="UniProtKB-KW"/>
</dbReference>
<dbReference type="FunFam" id="3.10.20.10:FF:000002">
    <property type="entry name" value="60S ribosomal protein L18a"/>
    <property type="match status" value="1"/>
</dbReference>
<sequence>MSLPSSSSTSTSQRVLSSMAGGRWQRLWEDGQNTVGLSSAKEALHRCNGFVLTLLSGSATLHEYQLVGRHLPTEKDATPKLFRMRLFATNEVIAKSRFWYFMRKLKKVKKVNGEIVGINEIHEKKPLQIKNFGIWIRYDSRSGTHNMYKEYRELSRNAAVEACYSDMASRHRARSRSIQIIRVAEVANADVRRPYIKQILVPGIKFPLPHRVIRSADKAHRALFMGSRPSTFY</sequence>
<dbReference type="SUPFAM" id="SSF160374">
    <property type="entry name" value="RplX-like"/>
    <property type="match status" value="1"/>
</dbReference>
<dbReference type="FunFam" id="3.10.20.10:FF:000001">
    <property type="entry name" value="60S ribosomal protein L18a"/>
    <property type="match status" value="1"/>
</dbReference>
<name>A0A9P6K5P0_9FUNG</name>
<keyword evidence="3" id="KW-0687">Ribonucleoprotein</keyword>
<dbReference type="PANTHER" id="PTHR10052">
    <property type="entry name" value="60S RIBOSOMAL PROTEIN L18A"/>
    <property type="match status" value="1"/>
</dbReference>